<reference evidence="7" key="2">
    <citation type="submission" date="2021-04" db="EMBL/GenBank/DDBJ databases">
        <authorList>
            <person name="Gilroy R."/>
        </authorList>
    </citation>
    <scope>NUCLEOTIDE SEQUENCE</scope>
    <source>
        <strain evidence="7">ChiGjej4B4-12881</strain>
    </source>
</reference>
<dbReference type="Proteomes" id="UP000886780">
    <property type="component" value="Unassembled WGS sequence"/>
</dbReference>
<evidence type="ECO:0000256" key="2">
    <source>
        <dbReference type="ARBA" id="ARBA00022475"/>
    </source>
</evidence>
<feature type="transmembrane region" description="Helical" evidence="6">
    <location>
        <begin position="138"/>
        <end position="154"/>
    </location>
</feature>
<keyword evidence="5 6" id="KW-0472">Membrane</keyword>
<gene>
    <name evidence="7" type="ORF">IAA28_10325</name>
</gene>
<name>A0A9D2AXW2_9FIRM</name>
<evidence type="ECO:0000313" key="7">
    <source>
        <dbReference type="EMBL" id="HIX53184.1"/>
    </source>
</evidence>
<evidence type="ECO:0000256" key="1">
    <source>
        <dbReference type="ARBA" id="ARBA00004651"/>
    </source>
</evidence>
<feature type="transmembrane region" description="Helical" evidence="6">
    <location>
        <begin position="408"/>
        <end position="425"/>
    </location>
</feature>
<proteinExistence type="predicted"/>
<sequence length="460" mass="49741">MKTKKQWKTPHTFVILACIMILATIATYFVPAGEFERYQNAAGETLVLAGSYHQVEAHPESFLALPGTVYRGITDAASTVTFILMIGGAFEIITSTGAIAALCHKLSRMFVNRKYLVIPVFLILFSIFGFTMGMSAEVMIFVPFGIALALSLGLDKVTGVAMIAMGAATGFTAGLLNPFNVGIAQGIAELPMFSGIGYRAFILAVLLAVDTVYIVRYAKMVQLHPEKSVIYGEAEETEYQFNEEDANLTNRKLIILLIMAAGFTVLIYGLSVWGWYFEEMSALFLAMGIACGFANGYGPNKIASVFGDGAKNIVVGALIVGMARSINIILEDAAVIDTIVFYISEIVGFMPHALQAMSMFIAQSLVNCLITSGSGQAVVMMPIMVPIADLIGISRQTAVLAFQLGDGFSNSILPTSSALMGYLVVSKIPYTKWLKFMLPLFWIWTLCGCLFMVGAVLIGY</sequence>
<dbReference type="Pfam" id="PF03606">
    <property type="entry name" value="DcuC"/>
    <property type="match status" value="1"/>
</dbReference>
<feature type="transmembrane region" description="Helical" evidence="6">
    <location>
        <begin position="159"/>
        <end position="176"/>
    </location>
</feature>
<comment type="subcellular location">
    <subcellularLocation>
        <location evidence="1">Cell membrane</location>
        <topology evidence="1">Multi-pass membrane protein</topology>
    </subcellularLocation>
</comment>
<evidence type="ECO:0000256" key="4">
    <source>
        <dbReference type="ARBA" id="ARBA00022989"/>
    </source>
</evidence>
<keyword evidence="4 6" id="KW-1133">Transmembrane helix</keyword>
<feature type="transmembrane region" description="Helical" evidence="6">
    <location>
        <begin position="196"/>
        <end position="215"/>
    </location>
</feature>
<feature type="transmembrane region" description="Helical" evidence="6">
    <location>
        <begin position="282"/>
        <end position="298"/>
    </location>
</feature>
<organism evidence="7 8">
    <name type="scientific">Candidatus Lachnoclostridium stercoripullorum</name>
    <dbReference type="NCBI Taxonomy" id="2838635"/>
    <lineage>
        <taxon>Bacteria</taxon>
        <taxon>Bacillati</taxon>
        <taxon>Bacillota</taxon>
        <taxon>Clostridia</taxon>
        <taxon>Lachnospirales</taxon>
        <taxon>Lachnospiraceae</taxon>
    </lineage>
</organism>
<feature type="transmembrane region" description="Helical" evidence="6">
    <location>
        <begin position="12"/>
        <end position="30"/>
    </location>
</feature>
<evidence type="ECO:0000313" key="8">
    <source>
        <dbReference type="Proteomes" id="UP000886780"/>
    </source>
</evidence>
<feature type="transmembrane region" description="Helical" evidence="6">
    <location>
        <begin position="115"/>
        <end position="132"/>
    </location>
</feature>
<accession>A0A9D2AXW2</accession>
<evidence type="ECO:0000256" key="6">
    <source>
        <dbReference type="SAM" id="Phobius"/>
    </source>
</evidence>
<dbReference type="EMBL" id="DXEU01000187">
    <property type="protein sequence ID" value="HIX53184.1"/>
    <property type="molecule type" value="Genomic_DNA"/>
</dbReference>
<feature type="transmembrane region" description="Helical" evidence="6">
    <location>
        <begin position="437"/>
        <end position="458"/>
    </location>
</feature>
<evidence type="ECO:0000256" key="5">
    <source>
        <dbReference type="ARBA" id="ARBA00023136"/>
    </source>
</evidence>
<feature type="transmembrane region" description="Helical" evidence="6">
    <location>
        <begin position="366"/>
        <end position="388"/>
    </location>
</feature>
<keyword evidence="3 6" id="KW-0812">Transmembrane</keyword>
<dbReference type="InterPro" id="IPR051679">
    <property type="entry name" value="DASS-Related_Transporters"/>
</dbReference>
<evidence type="ECO:0000256" key="3">
    <source>
        <dbReference type="ARBA" id="ARBA00022692"/>
    </source>
</evidence>
<protein>
    <submittedName>
        <fullName evidence="7">AbgT family transporter</fullName>
    </submittedName>
</protein>
<comment type="caution">
    <text evidence="7">The sequence shown here is derived from an EMBL/GenBank/DDBJ whole genome shotgun (WGS) entry which is preliminary data.</text>
</comment>
<dbReference type="InterPro" id="IPR018385">
    <property type="entry name" value="C4_dicarb_anaerob_car-like"/>
</dbReference>
<dbReference type="GO" id="GO:0005886">
    <property type="term" value="C:plasma membrane"/>
    <property type="evidence" value="ECO:0007669"/>
    <property type="project" value="UniProtKB-SubCell"/>
</dbReference>
<feature type="transmembrane region" description="Helical" evidence="6">
    <location>
        <begin position="80"/>
        <end position="103"/>
    </location>
</feature>
<feature type="transmembrane region" description="Helical" evidence="6">
    <location>
        <begin position="253"/>
        <end position="276"/>
    </location>
</feature>
<dbReference type="PANTHER" id="PTHR43652">
    <property type="entry name" value="BASIC AMINO ACID ANTIPORTER YFCC-RELATED"/>
    <property type="match status" value="1"/>
</dbReference>
<reference evidence="7" key="1">
    <citation type="journal article" date="2021" name="PeerJ">
        <title>Extensive microbial diversity within the chicken gut microbiome revealed by metagenomics and culture.</title>
        <authorList>
            <person name="Gilroy R."/>
            <person name="Ravi A."/>
            <person name="Getino M."/>
            <person name="Pursley I."/>
            <person name="Horton D.L."/>
            <person name="Alikhan N.F."/>
            <person name="Baker D."/>
            <person name="Gharbi K."/>
            <person name="Hall N."/>
            <person name="Watson M."/>
            <person name="Adriaenssens E.M."/>
            <person name="Foster-Nyarko E."/>
            <person name="Jarju S."/>
            <person name="Secka A."/>
            <person name="Antonio M."/>
            <person name="Oren A."/>
            <person name="Chaudhuri R.R."/>
            <person name="La Ragione R."/>
            <person name="Hildebrand F."/>
            <person name="Pallen M.J."/>
        </authorList>
    </citation>
    <scope>NUCLEOTIDE SEQUENCE</scope>
    <source>
        <strain evidence="7">ChiGjej4B4-12881</strain>
    </source>
</reference>
<dbReference type="PANTHER" id="PTHR43652:SF2">
    <property type="entry name" value="BASIC AMINO ACID ANTIPORTER YFCC-RELATED"/>
    <property type="match status" value="1"/>
</dbReference>
<keyword evidence="2" id="KW-1003">Cell membrane</keyword>
<dbReference type="AlphaFoldDB" id="A0A9D2AXW2"/>